<dbReference type="PANTHER" id="PTHR30143">
    <property type="entry name" value="ACID HYDRATASE"/>
    <property type="match status" value="1"/>
</dbReference>
<dbReference type="STRING" id="1484.SA87_10145"/>
<protein>
    <submittedName>
        <fullName evidence="3">2-oxopent-4-enoate hydratase</fullName>
    </submittedName>
</protein>
<evidence type="ECO:0000259" key="2">
    <source>
        <dbReference type="Pfam" id="PF01557"/>
    </source>
</evidence>
<dbReference type="Gene3D" id="3.90.850.10">
    <property type="entry name" value="Fumarylacetoacetase-like, C-terminal domain"/>
    <property type="match status" value="1"/>
</dbReference>
<dbReference type="AlphaFoldDB" id="A0A132MKF1"/>
<sequence length="256" mass="27923">MGGIPHRDLARRLWEARLRRTPISPLTEEWPEMTVDDAYAIQDHLIAFYRAAGDRPVGFKLGFTSAAMRRALGVEQPNYGVLMASMLRSSPARALESFIHPRVEPEIAVRVHRELYGSDLDEAQVKGAIEVVAPALEIVDSRYEHFRFTFLDNTADNSSAAGVVLGEWREASDIDLERLSVVLSDGSHEWRGSSADVMGSPVKAVAWLSGELARRGRSLPAGSVILTGGMTAPLPLRPGSRVVGNFGNLGTLVIHG</sequence>
<gene>
    <name evidence="3" type="ORF">SA87_10145</name>
</gene>
<dbReference type="InterPro" id="IPR050772">
    <property type="entry name" value="Hydratase-Decarb/MhpD_sf"/>
</dbReference>
<dbReference type="InterPro" id="IPR036663">
    <property type="entry name" value="Fumarylacetoacetase_C_sf"/>
</dbReference>
<dbReference type="Pfam" id="PF01557">
    <property type="entry name" value="FAA_hydrolase"/>
    <property type="match status" value="1"/>
</dbReference>
<organism evidence="3 4">
    <name type="scientific">Hydrogenibacillus schlegelii</name>
    <name type="common">Bacillus schlegelii</name>
    <dbReference type="NCBI Taxonomy" id="1484"/>
    <lineage>
        <taxon>Bacteria</taxon>
        <taxon>Bacillati</taxon>
        <taxon>Bacillota</taxon>
        <taxon>Bacilli</taxon>
        <taxon>Bacillales</taxon>
        <taxon>Bacillales Family X. Incertae Sedis</taxon>
        <taxon>Hydrogenibacillus</taxon>
    </lineage>
</organism>
<reference evidence="3 4" key="1">
    <citation type="submission" date="2015-09" db="EMBL/GenBank/DDBJ databases">
        <title>Draft genome sequence of Hydrogenibacillus schlegelii DSM 2000.</title>
        <authorList>
            <person name="Hemp J."/>
        </authorList>
    </citation>
    <scope>NUCLEOTIDE SEQUENCE [LARGE SCALE GENOMIC DNA]</scope>
    <source>
        <strain evidence="3 4">MA 48</strain>
    </source>
</reference>
<feature type="domain" description="Fumarylacetoacetase-like C-terminal" evidence="2">
    <location>
        <begin position="100"/>
        <end position="253"/>
    </location>
</feature>
<dbReference type="SUPFAM" id="SSF56529">
    <property type="entry name" value="FAH"/>
    <property type="match status" value="1"/>
</dbReference>
<comment type="caution">
    <text evidence="3">The sequence shown here is derived from an EMBL/GenBank/DDBJ whole genome shotgun (WGS) entry which is preliminary data.</text>
</comment>
<dbReference type="InterPro" id="IPR011234">
    <property type="entry name" value="Fumarylacetoacetase-like_C"/>
</dbReference>
<proteinExistence type="predicted"/>
<accession>A0A132MKF1</accession>
<dbReference type="GO" id="GO:0008684">
    <property type="term" value="F:2-oxopent-4-enoate hydratase activity"/>
    <property type="evidence" value="ECO:0007669"/>
    <property type="project" value="TreeGrafter"/>
</dbReference>
<name>A0A132MKF1_HYDSH</name>
<dbReference type="EMBL" id="JXBB01000026">
    <property type="protein sequence ID" value="OAR04040.1"/>
    <property type="molecule type" value="Genomic_DNA"/>
</dbReference>
<evidence type="ECO:0000313" key="4">
    <source>
        <dbReference type="Proteomes" id="UP000243024"/>
    </source>
</evidence>
<dbReference type="OrthoDB" id="9792137at2"/>
<dbReference type="Proteomes" id="UP000243024">
    <property type="component" value="Unassembled WGS sequence"/>
</dbReference>
<dbReference type="GO" id="GO:0005737">
    <property type="term" value="C:cytoplasm"/>
    <property type="evidence" value="ECO:0007669"/>
    <property type="project" value="TreeGrafter"/>
</dbReference>
<keyword evidence="4" id="KW-1185">Reference proteome</keyword>
<evidence type="ECO:0000256" key="1">
    <source>
        <dbReference type="ARBA" id="ARBA00023239"/>
    </source>
</evidence>
<dbReference type="PANTHER" id="PTHR30143:SF0">
    <property type="entry name" value="2-KETO-4-PENTENOATE HYDRATASE"/>
    <property type="match status" value="1"/>
</dbReference>
<evidence type="ECO:0000313" key="3">
    <source>
        <dbReference type="EMBL" id="OAR04040.1"/>
    </source>
</evidence>
<keyword evidence="1" id="KW-0456">Lyase</keyword>